<proteinExistence type="predicted"/>
<sequence length="32" mass="4018">TWGHTYHLLFDERYRIAELAKEWYDKHKKANP</sequence>
<accession>X1PWC8</accession>
<dbReference type="AlphaFoldDB" id="X1PWC8"/>
<organism evidence="1">
    <name type="scientific">marine sediment metagenome</name>
    <dbReference type="NCBI Taxonomy" id="412755"/>
    <lineage>
        <taxon>unclassified sequences</taxon>
        <taxon>metagenomes</taxon>
        <taxon>ecological metagenomes</taxon>
    </lineage>
</organism>
<feature type="non-terminal residue" evidence="1">
    <location>
        <position position="1"/>
    </location>
</feature>
<comment type="caution">
    <text evidence="1">The sequence shown here is derived from an EMBL/GenBank/DDBJ whole genome shotgun (WGS) entry which is preliminary data.</text>
</comment>
<dbReference type="EMBL" id="BARV01033244">
    <property type="protein sequence ID" value="GAI43160.1"/>
    <property type="molecule type" value="Genomic_DNA"/>
</dbReference>
<reference evidence="1" key="1">
    <citation type="journal article" date="2014" name="Front. Microbiol.">
        <title>High frequency of phylogenetically diverse reductive dehalogenase-homologous genes in deep subseafloor sedimentary metagenomes.</title>
        <authorList>
            <person name="Kawai M."/>
            <person name="Futagami T."/>
            <person name="Toyoda A."/>
            <person name="Takaki Y."/>
            <person name="Nishi S."/>
            <person name="Hori S."/>
            <person name="Arai W."/>
            <person name="Tsubouchi T."/>
            <person name="Morono Y."/>
            <person name="Uchiyama I."/>
            <person name="Ito T."/>
            <person name="Fujiyama A."/>
            <person name="Inagaki F."/>
            <person name="Takami H."/>
        </authorList>
    </citation>
    <scope>NUCLEOTIDE SEQUENCE</scope>
    <source>
        <strain evidence="1">Expedition CK06-06</strain>
    </source>
</reference>
<name>X1PWC8_9ZZZZ</name>
<gene>
    <name evidence="1" type="ORF">S06H3_52293</name>
</gene>
<evidence type="ECO:0000313" key="1">
    <source>
        <dbReference type="EMBL" id="GAI43160.1"/>
    </source>
</evidence>
<protein>
    <submittedName>
        <fullName evidence="1">Uncharacterized protein</fullName>
    </submittedName>
</protein>